<evidence type="ECO:0000313" key="1">
    <source>
        <dbReference type="EMBL" id="WWQ63423.1"/>
    </source>
</evidence>
<sequence length="292" mass="31341">MTETATPASPATTDAPPFDLFALDVVRALRLTPNMVRVDFTGPDLARMASAGRDQRVKLFLPAPGRSTPHLPDTSDGQWYPAWLALDPATRGVMRTYTIRELRAAPAELTVDFAVHGEEGPASRWALHARPGDRVGVLAPVVEENAAYEFRPPADTDWVLLAADASALPALAAVLEHLPPSVPVRAWIEVPEAADRQALPTGTDTEITWLTAPGSTVAAIAAAPLPEGTPYAFVAGEASTVKAVRRHLVTDRSFDRTRVKFSGYWRKGASEDHLLQAAEEADKGEKAEAEAA</sequence>
<name>A0ACD5A8P6_9ACTN</name>
<reference evidence="1" key="1">
    <citation type="journal article" date="2025" name="Int. J. Syst. Evol. Microbiol.">
        <title>Streptomyces citrinus sp. nov., with yellow diffusible pigment.</title>
        <authorList>
            <person name="He Y."/>
            <person name="Yang E."/>
            <person name="Xu J."/>
            <person name="Sun Y."/>
            <person name="Sun L."/>
        </authorList>
    </citation>
    <scope>NUCLEOTIDE SEQUENCE</scope>
    <source>
        <strain evidence="1">Q6</strain>
    </source>
</reference>
<protein>
    <submittedName>
        <fullName evidence="1">Siderophore-interacting protein</fullName>
    </submittedName>
</protein>
<gene>
    <name evidence="1" type="ORF">V2W30_08760</name>
</gene>
<organism evidence="1 2">
    <name type="scientific">Streptomyces citrinus</name>
    <dbReference type="NCBI Taxonomy" id="3118173"/>
    <lineage>
        <taxon>Bacteria</taxon>
        <taxon>Bacillati</taxon>
        <taxon>Actinomycetota</taxon>
        <taxon>Actinomycetes</taxon>
        <taxon>Kitasatosporales</taxon>
        <taxon>Streptomycetaceae</taxon>
        <taxon>Streptomyces</taxon>
    </lineage>
</organism>
<accession>A0ACD5A8P6</accession>
<dbReference type="EMBL" id="CP146022">
    <property type="protein sequence ID" value="WWQ63423.1"/>
    <property type="molecule type" value="Genomic_DNA"/>
</dbReference>
<proteinExistence type="predicted"/>
<evidence type="ECO:0000313" key="2">
    <source>
        <dbReference type="Proteomes" id="UP001432251"/>
    </source>
</evidence>
<keyword evidence="2" id="KW-1185">Reference proteome</keyword>
<dbReference type="Proteomes" id="UP001432251">
    <property type="component" value="Chromosome"/>
</dbReference>